<feature type="binding site" evidence="5">
    <location>
        <position position="134"/>
    </location>
    <ligand>
        <name>NAD(+)</name>
        <dbReference type="ChEBI" id="CHEBI:57540"/>
    </ligand>
</feature>
<dbReference type="InterPro" id="IPR016205">
    <property type="entry name" value="Glycerol_DH"/>
</dbReference>
<dbReference type="Gene3D" id="1.20.1090.10">
    <property type="entry name" value="Dehydroquinate synthase-like - alpha domain"/>
    <property type="match status" value="1"/>
</dbReference>
<feature type="binding site" evidence="5">
    <location>
        <position position="128"/>
    </location>
    <ligand>
        <name>NAD(+)</name>
        <dbReference type="ChEBI" id="CHEBI:57540"/>
    </ligand>
</feature>
<gene>
    <name evidence="7" type="ORF">GIY09_07970</name>
</gene>
<evidence type="ECO:0000259" key="6">
    <source>
        <dbReference type="Pfam" id="PF00465"/>
    </source>
</evidence>
<feature type="binding site" evidence="4">
    <location>
        <position position="260"/>
    </location>
    <ligand>
        <name>glycerol</name>
        <dbReference type="ChEBI" id="CHEBI:17754"/>
    </ligand>
</feature>
<evidence type="ECO:0000256" key="1">
    <source>
        <dbReference type="ARBA" id="ARBA00007358"/>
    </source>
</evidence>
<dbReference type="AlphaFoldDB" id="A0A6I2GJW7"/>
<dbReference type="GO" id="GO:0016614">
    <property type="term" value="F:oxidoreductase activity, acting on CH-OH group of donors"/>
    <property type="evidence" value="ECO:0007669"/>
    <property type="project" value="InterPro"/>
</dbReference>
<feature type="binding site" evidence="4">
    <location>
        <position position="278"/>
    </location>
    <ligand>
        <name>glycerol</name>
        <dbReference type="ChEBI" id="CHEBI:17754"/>
    </ligand>
</feature>
<dbReference type="Gene3D" id="3.40.50.1970">
    <property type="match status" value="1"/>
</dbReference>
<dbReference type="InterPro" id="IPR018211">
    <property type="entry name" value="ADH_Fe_CS"/>
</dbReference>
<reference evidence="7 8" key="1">
    <citation type="submission" date="2019-11" db="EMBL/GenBank/DDBJ databases">
        <title>Characterisation of Fundicoccus ignavus gen. nov. sp. nov., a novel genus of the family Aerococcaceae isolated from bulk tank milk.</title>
        <authorList>
            <person name="Siebert A."/>
            <person name="Huptas C."/>
            <person name="Wenning M."/>
            <person name="Scherer S."/>
            <person name="Doll E.V."/>
        </authorList>
    </citation>
    <scope>NUCLEOTIDE SEQUENCE [LARGE SCALE GENOMIC DNA]</scope>
    <source>
        <strain evidence="7 8">WS4759</strain>
    </source>
</reference>
<feature type="binding site" evidence="5">
    <location>
        <begin position="119"/>
        <end position="122"/>
    </location>
    <ligand>
        <name>NAD(+)</name>
        <dbReference type="ChEBI" id="CHEBI:57540"/>
    </ligand>
</feature>
<evidence type="ECO:0000256" key="2">
    <source>
        <dbReference type="ARBA" id="ARBA00022723"/>
    </source>
</evidence>
<evidence type="ECO:0000313" key="8">
    <source>
        <dbReference type="Proteomes" id="UP000430975"/>
    </source>
</evidence>
<comment type="similarity">
    <text evidence="1">Belongs to the iron-containing alcohol dehydrogenase family.</text>
</comment>
<keyword evidence="4" id="KW-0862">Zinc</keyword>
<dbReference type="GO" id="GO:0046872">
    <property type="term" value="F:metal ion binding"/>
    <property type="evidence" value="ECO:0007669"/>
    <property type="project" value="UniProtKB-KW"/>
</dbReference>
<dbReference type="EMBL" id="WJQS01000006">
    <property type="protein sequence ID" value="MRI85801.1"/>
    <property type="molecule type" value="Genomic_DNA"/>
</dbReference>
<sequence>MIDAINVKVGPQFYRYSEGALDLIPELFEEFDVKRVMVIHGTVSWDKAQPYLTALSNHSSVVHYERYSGECSYNEGNRIATLVKEHNIDFIVGVGGGKLADVVLYASHLANVQFGVVPTLASNCAAWTPLSVMYKDNGLAEGKTEHVKRQAAFLLMDPRLAIDSPIEYFIAGIADTLAKWYESDMILEQDSFSKEPFPMMARHAAKMCKDVILEEASKAIEDMNNGTVTAEFIHVSEIIVAVAGLVGGLGDKYARNTAAHAMHDAISAYLPEVHKYLHGEKVAYGIFYQLALEEKWEVIDELLPLYQELSLPMSLTQMGVYPMADETLTDIISLVNGKQKVHLLPMEINETVLTKALVELEEYLNNKEVI</sequence>
<evidence type="ECO:0000256" key="4">
    <source>
        <dbReference type="PIRSR" id="PIRSR000112-1"/>
    </source>
</evidence>
<dbReference type="RefSeq" id="WP_153863667.1">
    <property type="nucleotide sequence ID" value="NZ_WJQS01000006.1"/>
</dbReference>
<feature type="binding site" evidence="5">
    <location>
        <begin position="97"/>
        <end position="101"/>
    </location>
    <ligand>
        <name>NAD(+)</name>
        <dbReference type="ChEBI" id="CHEBI:57540"/>
    </ligand>
</feature>
<keyword evidence="5" id="KW-0520">NAD</keyword>
<accession>A0A6I2GJW7</accession>
<keyword evidence="3" id="KW-0560">Oxidoreductase</keyword>
<dbReference type="Pfam" id="PF00465">
    <property type="entry name" value="Fe-ADH"/>
    <property type="match status" value="1"/>
</dbReference>
<evidence type="ECO:0000313" key="7">
    <source>
        <dbReference type="EMBL" id="MRI85801.1"/>
    </source>
</evidence>
<feature type="binding site" evidence="5">
    <location>
        <position position="130"/>
    </location>
    <ligand>
        <name>NAD(+)</name>
        <dbReference type="ChEBI" id="CHEBI:57540"/>
    </ligand>
</feature>
<dbReference type="Proteomes" id="UP000430975">
    <property type="component" value="Unassembled WGS sequence"/>
</dbReference>
<feature type="binding site" evidence="4">
    <location>
        <position position="175"/>
    </location>
    <ligand>
        <name>glycerol</name>
        <dbReference type="ChEBI" id="CHEBI:17754"/>
    </ligand>
</feature>
<comment type="caution">
    <text evidence="7">The sequence shown here is derived from an EMBL/GenBank/DDBJ whole genome shotgun (WGS) entry which is preliminary data.</text>
</comment>
<organism evidence="7 8">
    <name type="scientific">Fundicoccus ignavus</name>
    <dbReference type="NCBI Taxonomy" id="2664442"/>
    <lineage>
        <taxon>Bacteria</taxon>
        <taxon>Bacillati</taxon>
        <taxon>Bacillota</taxon>
        <taxon>Bacilli</taxon>
        <taxon>Lactobacillales</taxon>
        <taxon>Aerococcaceae</taxon>
        <taxon>Fundicoccus</taxon>
    </lineage>
</organism>
<name>A0A6I2GJW7_9LACT</name>
<protein>
    <submittedName>
        <fullName evidence="7">Iron-containing alcohol dehydrogenase</fullName>
    </submittedName>
</protein>
<feature type="domain" description="Alcohol dehydrogenase iron-type/glycerol dehydrogenase GldA" evidence="6">
    <location>
        <begin position="11"/>
        <end position="158"/>
    </location>
</feature>
<dbReference type="CDD" id="cd08172">
    <property type="entry name" value="GlyDH-like"/>
    <property type="match status" value="1"/>
</dbReference>
<comment type="cofactor">
    <cofactor evidence="4">
        <name>Zn(2+)</name>
        <dbReference type="ChEBI" id="CHEBI:29105"/>
    </cofactor>
    <text evidence="4">Binds 1 zinc ion per subunit.</text>
</comment>
<dbReference type="InterPro" id="IPR001670">
    <property type="entry name" value="ADH_Fe/GldA"/>
</dbReference>
<keyword evidence="2 4" id="KW-0479">Metal-binding</keyword>
<evidence type="ECO:0000256" key="5">
    <source>
        <dbReference type="PIRSR" id="PIRSR000112-3"/>
    </source>
</evidence>
<dbReference type="PIRSF" id="PIRSF000112">
    <property type="entry name" value="Glycerol_dehydrogenase"/>
    <property type="match status" value="1"/>
</dbReference>
<dbReference type="PANTHER" id="PTHR43616">
    <property type="entry name" value="GLYCEROL DEHYDROGENASE"/>
    <property type="match status" value="1"/>
</dbReference>
<dbReference type="SUPFAM" id="SSF56796">
    <property type="entry name" value="Dehydroquinate synthase-like"/>
    <property type="match status" value="1"/>
</dbReference>
<dbReference type="PANTHER" id="PTHR43616:SF3">
    <property type="entry name" value="HYDROXYCARBOXYLATE DEHYDROGENASE A"/>
    <property type="match status" value="1"/>
</dbReference>
<proteinExistence type="inferred from homology"/>
<evidence type="ECO:0000256" key="3">
    <source>
        <dbReference type="ARBA" id="ARBA00023002"/>
    </source>
</evidence>
<dbReference type="PROSITE" id="PS00913">
    <property type="entry name" value="ADH_IRON_1"/>
    <property type="match status" value="1"/>
</dbReference>
<keyword evidence="8" id="KW-1185">Reference proteome</keyword>